<dbReference type="Proteomes" id="UP000050488">
    <property type="component" value="Unassembled WGS sequence"/>
</dbReference>
<feature type="transmembrane region" description="Helical" evidence="6">
    <location>
        <begin position="95"/>
        <end position="114"/>
    </location>
</feature>
<evidence type="ECO:0000313" key="8">
    <source>
        <dbReference type="EMBL" id="KQB87116.1"/>
    </source>
</evidence>
<feature type="transmembrane region" description="Helical" evidence="6">
    <location>
        <begin position="249"/>
        <end position="271"/>
    </location>
</feature>
<dbReference type="GO" id="GO:0005886">
    <property type="term" value="C:plasma membrane"/>
    <property type="evidence" value="ECO:0007669"/>
    <property type="project" value="UniProtKB-SubCell"/>
</dbReference>
<dbReference type="InterPro" id="IPR036259">
    <property type="entry name" value="MFS_trans_sf"/>
</dbReference>
<accession>A0A0Q0U574</accession>
<dbReference type="PROSITE" id="PS50850">
    <property type="entry name" value="MFS"/>
    <property type="match status" value="1"/>
</dbReference>
<name>A0A0Q0U574_9CORY</name>
<comment type="caution">
    <text evidence="8">The sequence shown here is derived from an EMBL/GenBank/DDBJ whole genome shotgun (WGS) entry which is preliminary data.</text>
</comment>
<feature type="transmembrane region" description="Helical" evidence="6">
    <location>
        <begin position="45"/>
        <end position="64"/>
    </location>
</feature>
<evidence type="ECO:0000256" key="3">
    <source>
        <dbReference type="ARBA" id="ARBA00022692"/>
    </source>
</evidence>
<dbReference type="EMBL" id="LKEV01000001">
    <property type="protein sequence ID" value="KQB87116.1"/>
    <property type="molecule type" value="Genomic_DNA"/>
</dbReference>
<reference evidence="8 9" key="1">
    <citation type="submission" date="2015-10" db="EMBL/GenBank/DDBJ databases">
        <title>Corynebacteirum lowii and Corynebacterium oculi species nova, derived from human clinical disease and and emended description of Corynebacterium mastiditis.</title>
        <authorList>
            <person name="Bernard K."/>
            <person name="Pacheco A.L."/>
            <person name="Mcdougall C."/>
            <person name="Burtx T."/>
            <person name="Weibe D."/>
            <person name="Tyler S."/>
            <person name="Olson A.B."/>
            <person name="Cnockaert M."/>
            <person name="Eguchi H."/>
            <person name="Kuwahara T."/>
            <person name="Nakayama-Imaohji H."/>
            <person name="Boudewijins M."/>
            <person name="Van Hoecke F."/>
            <person name="Bernier A.-M."/>
            <person name="Vandamme P."/>
        </authorList>
    </citation>
    <scope>NUCLEOTIDE SEQUENCE [LARGE SCALE GENOMIC DNA]</scope>
    <source>
        <strain evidence="8 9">NML 130206</strain>
    </source>
</reference>
<dbReference type="SUPFAM" id="SSF103473">
    <property type="entry name" value="MFS general substrate transporter"/>
    <property type="match status" value="1"/>
</dbReference>
<keyword evidence="4 6" id="KW-1133">Transmembrane helix</keyword>
<organism evidence="8 9">
    <name type="scientific">Corynebacterium lowii</name>
    <dbReference type="NCBI Taxonomy" id="1544413"/>
    <lineage>
        <taxon>Bacteria</taxon>
        <taxon>Bacillati</taxon>
        <taxon>Actinomycetota</taxon>
        <taxon>Actinomycetes</taxon>
        <taxon>Mycobacteriales</taxon>
        <taxon>Corynebacteriaceae</taxon>
        <taxon>Corynebacterium</taxon>
    </lineage>
</organism>
<dbReference type="InterPro" id="IPR011701">
    <property type="entry name" value="MFS"/>
</dbReference>
<dbReference type="RefSeq" id="WP_055174968.1">
    <property type="nucleotide sequence ID" value="NZ_JAUSQY010000001.1"/>
</dbReference>
<keyword evidence="2" id="KW-0813">Transport</keyword>
<keyword evidence="9" id="KW-1185">Reference proteome</keyword>
<dbReference type="Pfam" id="PF07690">
    <property type="entry name" value="MFS_1"/>
    <property type="match status" value="1"/>
</dbReference>
<keyword evidence="5 6" id="KW-0472">Membrane</keyword>
<dbReference type="PRINTS" id="PR01036">
    <property type="entry name" value="TCRTETB"/>
</dbReference>
<evidence type="ECO:0000313" key="9">
    <source>
        <dbReference type="Proteomes" id="UP000050488"/>
    </source>
</evidence>
<keyword evidence="3 6" id="KW-0812">Transmembrane</keyword>
<dbReference type="PANTHER" id="PTHR42718:SF9">
    <property type="entry name" value="MAJOR FACILITATOR SUPERFAMILY MULTIDRUG TRANSPORTER MFSC"/>
    <property type="match status" value="1"/>
</dbReference>
<comment type="subcellular location">
    <subcellularLocation>
        <location evidence="1">Cell membrane</location>
        <topology evidence="1">Multi-pass membrane protein</topology>
    </subcellularLocation>
</comment>
<dbReference type="AlphaFoldDB" id="A0A0Q0U574"/>
<feature type="transmembrane region" description="Helical" evidence="6">
    <location>
        <begin position="339"/>
        <end position="361"/>
    </location>
</feature>
<evidence type="ECO:0000259" key="7">
    <source>
        <dbReference type="PROSITE" id="PS50850"/>
    </source>
</evidence>
<feature type="domain" description="Major facilitator superfamily (MFS) profile" evidence="7">
    <location>
        <begin position="6"/>
        <end position="428"/>
    </location>
</feature>
<sequence length="432" mass="43919">MLSPKTTAILLLPALLPLLDSSLVNVLLPSIGADLGASESQMQPAISGFMLAATAGIVLSTTFLRRFGAYRVWVAALVVFALSSLAVGASTTVPLLIAARVVQGAACGFIMPAVQQIAAEIVGRENMRAALATIGLPAVIAPAFGPLLGGVLVDVVGWRSLFYINVPVAALALALAVRTLPRTPGVRVPLGIGQAIPALLGMVGLLWALIYPTSLSWGIAAVAVCAIAAFCFMDLRAEAPLLHVSLYRNGLFAAVMALCLIVGAVFYGTLLSTSLHIQHDLGQAAWVAGVALGVQGGGAWAVRSLLKGPWKEANAFLLIAVGLAVAGLGTLGVQSTSSWPVILLCSLIRGLGLGACTLLALSAAYEVVDDSQTSAVGAHTRLMLQLGGAFGTALVGVWAGSALGLGIGVAGVALVAAVVAGMVLLRSSEREK</sequence>
<dbReference type="STRING" id="1544413.Clow_00164"/>
<feature type="transmembrane region" description="Helical" evidence="6">
    <location>
        <begin position="405"/>
        <end position="425"/>
    </location>
</feature>
<evidence type="ECO:0000256" key="5">
    <source>
        <dbReference type="ARBA" id="ARBA00023136"/>
    </source>
</evidence>
<protein>
    <submittedName>
        <fullName evidence="8">Multidrug export protein EmrB</fullName>
    </submittedName>
</protein>
<dbReference type="Gene3D" id="1.20.1720.10">
    <property type="entry name" value="Multidrug resistance protein D"/>
    <property type="match status" value="1"/>
</dbReference>
<feature type="transmembrane region" description="Helical" evidence="6">
    <location>
        <begin position="283"/>
        <end position="302"/>
    </location>
</feature>
<dbReference type="PATRIC" id="fig|1544413.3.peg.167"/>
<feature type="transmembrane region" description="Helical" evidence="6">
    <location>
        <begin position="314"/>
        <end position="333"/>
    </location>
</feature>
<dbReference type="GO" id="GO:0022857">
    <property type="term" value="F:transmembrane transporter activity"/>
    <property type="evidence" value="ECO:0007669"/>
    <property type="project" value="InterPro"/>
</dbReference>
<dbReference type="PANTHER" id="PTHR42718">
    <property type="entry name" value="MAJOR FACILITATOR SUPERFAMILY MULTIDRUG TRANSPORTER MFSC"/>
    <property type="match status" value="1"/>
</dbReference>
<feature type="transmembrane region" description="Helical" evidence="6">
    <location>
        <begin position="382"/>
        <end position="399"/>
    </location>
</feature>
<evidence type="ECO:0000256" key="6">
    <source>
        <dbReference type="SAM" id="Phobius"/>
    </source>
</evidence>
<evidence type="ECO:0000256" key="1">
    <source>
        <dbReference type="ARBA" id="ARBA00004651"/>
    </source>
</evidence>
<dbReference type="OrthoDB" id="9812221at2"/>
<feature type="transmembrane region" description="Helical" evidence="6">
    <location>
        <begin position="71"/>
        <end position="89"/>
    </location>
</feature>
<feature type="transmembrane region" description="Helical" evidence="6">
    <location>
        <begin position="126"/>
        <end position="148"/>
    </location>
</feature>
<proteinExistence type="predicted"/>
<evidence type="ECO:0000256" key="4">
    <source>
        <dbReference type="ARBA" id="ARBA00022989"/>
    </source>
</evidence>
<feature type="transmembrane region" description="Helical" evidence="6">
    <location>
        <begin position="217"/>
        <end position="237"/>
    </location>
</feature>
<feature type="transmembrane region" description="Helical" evidence="6">
    <location>
        <begin position="192"/>
        <end position="211"/>
    </location>
</feature>
<gene>
    <name evidence="8" type="primary">emrB</name>
    <name evidence="8" type="ORF">Clow_00164</name>
</gene>
<evidence type="ECO:0000256" key="2">
    <source>
        <dbReference type="ARBA" id="ARBA00022448"/>
    </source>
</evidence>
<dbReference type="InterPro" id="IPR020846">
    <property type="entry name" value="MFS_dom"/>
</dbReference>
<feature type="transmembrane region" description="Helical" evidence="6">
    <location>
        <begin position="160"/>
        <end position="180"/>
    </location>
</feature>